<comment type="caution">
    <text evidence="2">The sequence shown here is derived from an EMBL/GenBank/DDBJ whole genome shotgun (WGS) entry which is preliminary data.</text>
</comment>
<sequence>MTPRPDPAQRGAPSSQEGPLGRTGVGRGLYSASREWLCKAVDCDIPGVVTTNIPHLFRRINYTAISGEGPIADRPEESQTGLCVLASEAKGIFQSSGTARMDRMRKVEAESCSASLERLCEPVAVREGLSC</sequence>
<proteinExistence type="predicted"/>
<accession>A0AAD7YAI6</accession>
<feature type="region of interest" description="Disordered" evidence="1">
    <location>
        <begin position="1"/>
        <end position="26"/>
    </location>
</feature>
<dbReference type="Proteomes" id="UP001231518">
    <property type="component" value="Chromosome 22"/>
</dbReference>
<organism evidence="2 3">
    <name type="scientific">Mythimna separata</name>
    <name type="common">Oriental armyworm</name>
    <name type="synonym">Pseudaletia separata</name>
    <dbReference type="NCBI Taxonomy" id="271217"/>
    <lineage>
        <taxon>Eukaryota</taxon>
        <taxon>Metazoa</taxon>
        <taxon>Ecdysozoa</taxon>
        <taxon>Arthropoda</taxon>
        <taxon>Hexapoda</taxon>
        <taxon>Insecta</taxon>
        <taxon>Pterygota</taxon>
        <taxon>Neoptera</taxon>
        <taxon>Endopterygota</taxon>
        <taxon>Lepidoptera</taxon>
        <taxon>Glossata</taxon>
        <taxon>Ditrysia</taxon>
        <taxon>Noctuoidea</taxon>
        <taxon>Noctuidae</taxon>
        <taxon>Noctuinae</taxon>
        <taxon>Hadenini</taxon>
        <taxon>Mythimna</taxon>
    </lineage>
</organism>
<name>A0AAD7YAI6_MYTSE</name>
<dbReference type="AlphaFoldDB" id="A0AAD7YAI6"/>
<protein>
    <submittedName>
        <fullName evidence="2">Uncharacterized protein</fullName>
    </submittedName>
</protein>
<keyword evidence="3" id="KW-1185">Reference proteome</keyword>
<dbReference type="EMBL" id="JARGEI010000024">
    <property type="protein sequence ID" value="KAJ8708992.1"/>
    <property type="molecule type" value="Genomic_DNA"/>
</dbReference>
<reference evidence="2" key="1">
    <citation type="submission" date="2023-03" db="EMBL/GenBank/DDBJ databases">
        <title>Chromosome-level genomes of two armyworms, Mythimna separata and Mythimna loreyi, provide insights into the biosynthesis and reception of sex pheromones.</title>
        <authorList>
            <person name="Zhao H."/>
        </authorList>
    </citation>
    <scope>NUCLEOTIDE SEQUENCE</scope>
    <source>
        <strain evidence="2">BeijingLab</strain>
        <tissue evidence="2">Pupa</tissue>
    </source>
</reference>
<evidence type="ECO:0000256" key="1">
    <source>
        <dbReference type="SAM" id="MobiDB-lite"/>
    </source>
</evidence>
<evidence type="ECO:0000313" key="2">
    <source>
        <dbReference type="EMBL" id="KAJ8708992.1"/>
    </source>
</evidence>
<evidence type="ECO:0000313" key="3">
    <source>
        <dbReference type="Proteomes" id="UP001231518"/>
    </source>
</evidence>
<gene>
    <name evidence="2" type="ORF">PYW07_008818</name>
</gene>